<reference evidence="4 5" key="1">
    <citation type="submission" date="2021-04" db="EMBL/GenBank/DDBJ databases">
        <title>Whole genome analysis of root endophytic bacterium Microbacterium paraoxydans ku-mp colonizing RP-bio226 rice variety.</title>
        <authorList>
            <person name="Ulaganathan K."/>
            <person name="Latha B."/>
        </authorList>
    </citation>
    <scope>NUCLEOTIDE SEQUENCE [LARGE SCALE GENOMIC DNA]</scope>
    <source>
        <strain evidence="5">ku-mp</strain>
    </source>
</reference>
<dbReference type="GO" id="GO:0016787">
    <property type="term" value="F:hydrolase activity"/>
    <property type="evidence" value="ECO:0007669"/>
    <property type="project" value="UniProtKB-KW"/>
</dbReference>
<dbReference type="SUPFAM" id="SSF53474">
    <property type="entry name" value="alpha/beta-Hydrolases"/>
    <property type="match status" value="1"/>
</dbReference>
<name>A0ABS5IJS4_9MICO</name>
<accession>A0ABS5IJS4</accession>
<dbReference type="PANTHER" id="PTHR48081">
    <property type="entry name" value="AB HYDROLASE SUPERFAMILY PROTEIN C4A8.06C"/>
    <property type="match status" value="1"/>
</dbReference>
<keyword evidence="5" id="KW-1185">Reference proteome</keyword>
<gene>
    <name evidence="4" type="ORF">KE274_02975</name>
</gene>
<dbReference type="InterPro" id="IPR013094">
    <property type="entry name" value="AB_hydrolase_3"/>
</dbReference>
<proteinExistence type="predicted"/>
<evidence type="ECO:0000313" key="5">
    <source>
        <dbReference type="Proteomes" id="UP000678243"/>
    </source>
</evidence>
<dbReference type="Gene3D" id="3.40.50.1820">
    <property type="entry name" value="alpha/beta hydrolase"/>
    <property type="match status" value="1"/>
</dbReference>
<feature type="domain" description="Alpha/beta hydrolase fold-3" evidence="3">
    <location>
        <begin position="111"/>
        <end position="280"/>
    </location>
</feature>
<dbReference type="InterPro" id="IPR029058">
    <property type="entry name" value="AB_hydrolase_fold"/>
</dbReference>
<comment type="caution">
    <text evidence="4">The sequence shown here is derived from an EMBL/GenBank/DDBJ whole genome shotgun (WGS) entry which is preliminary data.</text>
</comment>
<evidence type="ECO:0000259" key="3">
    <source>
        <dbReference type="Pfam" id="PF07859"/>
    </source>
</evidence>
<keyword evidence="1 4" id="KW-0378">Hydrolase</keyword>
<feature type="compositionally biased region" description="Basic and acidic residues" evidence="2">
    <location>
        <begin position="7"/>
        <end position="34"/>
    </location>
</feature>
<dbReference type="InterPro" id="IPR050300">
    <property type="entry name" value="GDXG_lipolytic_enzyme"/>
</dbReference>
<dbReference type="RefSeq" id="WP_211541118.1">
    <property type="nucleotide sequence ID" value="NZ_JAGTUK010000001.1"/>
</dbReference>
<dbReference type="Proteomes" id="UP000678243">
    <property type="component" value="Unassembled WGS sequence"/>
</dbReference>
<evidence type="ECO:0000256" key="1">
    <source>
        <dbReference type="ARBA" id="ARBA00022801"/>
    </source>
</evidence>
<evidence type="ECO:0000313" key="4">
    <source>
        <dbReference type="EMBL" id="MBS0023065.1"/>
    </source>
</evidence>
<organism evidence="4 5">
    <name type="scientific">Microbacterium paraoxydans</name>
    <dbReference type="NCBI Taxonomy" id="199592"/>
    <lineage>
        <taxon>Bacteria</taxon>
        <taxon>Bacillati</taxon>
        <taxon>Actinomycetota</taxon>
        <taxon>Actinomycetes</taxon>
        <taxon>Micrococcales</taxon>
        <taxon>Microbacteriaceae</taxon>
        <taxon>Microbacterium</taxon>
    </lineage>
</organism>
<feature type="domain" description="Alpha/beta hydrolase fold-3" evidence="3">
    <location>
        <begin position="55"/>
        <end position="97"/>
    </location>
</feature>
<evidence type="ECO:0000256" key="2">
    <source>
        <dbReference type="SAM" id="MobiDB-lite"/>
    </source>
</evidence>
<dbReference type="EMBL" id="JAGTUK010000001">
    <property type="protein sequence ID" value="MBS0023065.1"/>
    <property type="molecule type" value="Genomic_DNA"/>
</dbReference>
<dbReference type="Pfam" id="PF07859">
    <property type="entry name" value="Abhydrolase_3"/>
    <property type="match status" value="2"/>
</dbReference>
<feature type="region of interest" description="Disordered" evidence="2">
    <location>
        <begin position="1"/>
        <end position="36"/>
    </location>
</feature>
<sequence>MPQPRSQDSRTEPLRTRRAGEDHHAPRITDHTIDGPHGPLRVRVYAPASPNGHGLVWAHGGGFAGGDIDMPEADAVARALCDHGIVVVSVDYALAPMTADWTARLGAPERPGVHYPVAHDEVVAAFQWARSSRLASGDWAIGGASAGGNLATGAALRLAHDGNGAPALAVLAYPTLQAVQDAPGAELRALLDATPAADVFPPEFVRGMYENYLGGDIANAEVYAVPGTATPDTLTAFPPTIMVNDETDELRVSGEAFAEALRTAGVEVTTVVEPGTTHGHLNRPEEPAFDATIERFASRILQLP</sequence>
<protein>
    <submittedName>
        <fullName evidence="4">Alpha/beta hydrolase fold domain-containing protein</fullName>
    </submittedName>
</protein>
<dbReference type="PANTHER" id="PTHR48081:SF8">
    <property type="entry name" value="ALPHA_BETA HYDROLASE FOLD-3 DOMAIN-CONTAINING PROTEIN-RELATED"/>
    <property type="match status" value="1"/>
</dbReference>